<sequence>MLAPSGEGLILYQAYGNLYAMTDEEKENVGAKEDEYDDLARTSDDACRAYQEIFRRMDEGWMVLENQLLSVSLLICLGKHDCVEKIPSAGVSFSESTAGPSRKRIRSRAAIVTSSIYASRALVPSHANLLPLRKRFRDSISLEDSIEENIDIDVLVDIEADATTVKVATDMDVEAGVDAGIGTKVDVIVDVEDEVGGEVNSSDRGTMEVGVDVVAEIDIPDDMLIPDAVERRHGELEARSLIASGERVGLLDKVASLERSNARLQGTLRMASARVDRFRCHMSFMAEKTEELINQRVAETLAAYEANRAAKLAVENQSQNGDDDDNGNVGGNGNENGRGNEDENGTEAVVGLTRWFKKMETIFYISNCPKRYQVKYATCTLLNSALTLWNAHKRTIAADAAFSILRRETCENKAGKNTNEARGKAYVLGRGEANPDSNVVMGTFLLINHYASMLYNSRVNWSFMSSTFSALLDVIPYTLDVSYAVKLADGRVVEINTVLRGCTLGLLGHPFNIDLMPVEFCSFDVIINMDWLANHHAVIICDEKILRIPYGDEVLIVQGDRSGKEKKSKLSIISCTKTQKYIKNGCQIFLDFLEFFPEDFPRLPPTRQVEFQIDLVPGAAHVARAPYRLASSELQELSTQLIDDLFDQLQGSRVYSKIDLRSGYHQLRVWEEDIPKTTFRTRYGLVGYYRRFIEGFSKIAKPITKLTQKSVKFDWDEKAEAAFQLLKQKVYSASILALLEGSENFMVYCDASHKGSGAVLMQREKVIAYTSHQLKIHDKNYITHDYVPGSVVFALKM</sequence>
<dbReference type="Pfam" id="PF08284">
    <property type="entry name" value="RVP_2"/>
    <property type="match status" value="1"/>
</dbReference>
<feature type="domain" description="Reverse transcriptase/retrotransposon-derived protein RNase H-like" evidence="2">
    <location>
        <begin position="715"/>
        <end position="796"/>
    </location>
</feature>
<dbReference type="InterPro" id="IPR043128">
    <property type="entry name" value="Rev_trsase/Diguanyl_cyclase"/>
</dbReference>
<dbReference type="EMBL" id="BKCJ010009289">
    <property type="protein sequence ID" value="GEU86283.1"/>
    <property type="molecule type" value="Genomic_DNA"/>
</dbReference>
<comment type="caution">
    <text evidence="3">The sequence shown here is derived from an EMBL/GenBank/DDBJ whole genome shotgun (WGS) entry which is preliminary data.</text>
</comment>
<dbReference type="Gene3D" id="2.40.70.10">
    <property type="entry name" value="Acid Proteases"/>
    <property type="match status" value="1"/>
</dbReference>
<dbReference type="SUPFAM" id="SSF56672">
    <property type="entry name" value="DNA/RNA polymerases"/>
    <property type="match status" value="1"/>
</dbReference>
<evidence type="ECO:0000256" key="1">
    <source>
        <dbReference type="SAM" id="MobiDB-lite"/>
    </source>
</evidence>
<gene>
    <name evidence="3" type="ORF">Tci_058261</name>
</gene>
<name>A0A6L2NJB6_TANCI</name>
<proteinExistence type="predicted"/>
<dbReference type="InterPro" id="IPR021109">
    <property type="entry name" value="Peptidase_aspartic_dom_sf"/>
</dbReference>
<dbReference type="Gene3D" id="3.30.70.270">
    <property type="match status" value="1"/>
</dbReference>
<dbReference type="InterPro" id="IPR043502">
    <property type="entry name" value="DNA/RNA_pol_sf"/>
</dbReference>
<dbReference type="InterPro" id="IPR032567">
    <property type="entry name" value="RTL1-rel"/>
</dbReference>
<dbReference type="PANTHER" id="PTHR15503:SF45">
    <property type="entry name" value="RNA-DIRECTED DNA POLYMERASE HOMOLOG"/>
    <property type="match status" value="1"/>
</dbReference>
<organism evidence="3">
    <name type="scientific">Tanacetum cinerariifolium</name>
    <name type="common">Dalmatian daisy</name>
    <name type="synonym">Chrysanthemum cinerariifolium</name>
    <dbReference type="NCBI Taxonomy" id="118510"/>
    <lineage>
        <taxon>Eukaryota</taxon>
        <taxon>Viridiplantae</taxon>
        <taxon>Streptophyta</taxon>
        <taxon>Embryophyta</taxon>
        <taxon>Tracheophyta</taxon>
        <taxon>Spermatophyta</taxon>
        <taxon>Magnoliopsida</taxon>
        <taxon>eudicotyledons</taxon>
        <taxon>Gunneridae</taxon>
        <taxon>Pentapetalae</taxon>
        <taxon>asterids</taxon>
        <taxon>campanulids</taxon>
        <taxon>Asterales</taxon>
        <taxon>Asteraceae</taxon>
        <taxon>Asteroideae</taxon>
        <taxon>Anthemideae</taxon>
        <taxon>Anthemidinae</taxon>
        <taxon>Tanacetum</taxon>
    </lineage>
</organism>
<dbReference type="Pfam" id="PF17919">
    <property type="entry name" value="RT_RNaseH_2"/>
    <property type="match status" value="1"/>
</dbReference>
<dbReference type="PANTHER" id="PTHR15503">
    <property type="entry name" value="LDOC1 RELATED"/>
    <property type="match status" value="1"/>
</dbReference>
<dbReference type="AlphaFoldDB" id="A0A6L2NJB6"/>
<reference evidence="3" key="1">
    <citation type="journal article" date="2019" name="Sci. Rep.">
        <title>Draft genome of Tanacetum cinerariifolium, the natural source of mosquito coil.</title>
        <authorList>
            <person name="Yamashiro T."/>
            <person name="Shiraishi A."/>
            <person name="Satake H."/>
            <person name="Nakayama K."/>
        </authorList>
    </citation>
    <scope>NUCLEOTIDE SEQUENCE</scope>
</reference>
<accession>A0A6L2NJB6</accession>
<dbReference type="CDD" id="cd00303">
    <property type="entry name" value="retropepsin_like"/>
    <property type="match status" value="1"/>
</dbReference>
<dbReference type="InterPro" id="IPR041577">
    <property type="entry name" value="RT_RNaseH_2"/>
</dbReference>
<evidence type="ECO:0000313" key="3">
    <source>
        <dbReference type="EMBL" id="GEU86283.1"/>
    </source>
</evidence>
<evidence type="ECO:0000259" key="2">
    <source>
        <dbReference type="Pfam" id="PF17919"/>
    </source>
</evidence>
<protein>
    <recommendedName>
        <fullName evidence="2">Reverse transcriptase/retrotransposon-derived protein RNase H-like domain-containing protein</fullName>
    </recommendedName>
</protein>
<feature type="region of interest" description="Disordered" evidence="1">
    <location>
        <begin position="315"/>
        <end position="345"/>
    </location>
</feature>